<keyword evidence="3" id="KW-1185">Reference proteome</keyword>
<evidence type="ECO:0000313" key="2">
    <source>
        <dbReference type="EMBL" id="MDO7883122.1"/>
    </source>
</evidence>
<gene>
    <name evidence="2" type="ORF">Q5716_12865</name>
</gene>
<feature type="transmembrane region" description="Helical" evidence="1">
    <location>
        <begin position="72"/>
        <end position="90"/>
    </location>
</feature>
<sequence>MTEGYGIALITVLGAIATAVITAVFARSRVGRLEAISRILKDLPVHDPAYADLAQIRQEDARALRRAQQYPWPPLVGFVLATLLLGSVLSEFGEPIREWSDGLYNVLVGAVLGSFLGTALLVLAFLVLGTVWLGMRVFGWLGNGSGRLRSARTRRQTQPAQRD</sequence>
<feature type="transmembrane region" description="Helical" evidence="1">
    <location>
        <begin position="102"/>
        <end position="128"/>
    </location>
</feature>
<keyword evidence="1" id="KW-1133">Transmembrane helix</keyword>
<accession>A0ABT9BUU8</accession>
<evidence type="ECO:0008006" key="4">
    <source>
        <dbReference type="Google" id="ProtNLM"/>
    </source>
</evidence>
<dbReference type="EMBL" id="JAUQUB010000003">
    <property type="protein sequence ID" value="MDO7883122.1"/>
    <property type="molecule type" value="Genomic_DNA"/>
</dbReference>
<organism evidence="2 3">
    <name type="scientific">Antiquaquibacter soli</name>
    <dbReference type="NCBI Taxonomy" id="3064523"/>
    <lineage>
        <taxon>Bacteria</taxon>
        <taxon>Bacillati</taxon>
        <taxon>Actinomycetota</taxon>
        <taxon>Actinomycetes</taxon>
        <taxon>Micrococcales</taxon>
        <taxon>Microbacteriaceae</taxon>
        <taxon>Antiquaquibacter</taxon>
    </lineage>
</organism>
<protein>
    <recommendedName>
        <fullName evidence="4">MotA/TolQ/ExbB proton channel domain-containing protein</fullName>
    </recommendedName>
</protein>
<name>A0ABT9BUU8_9MICO</name>
<reference evidence="2 3" key="1">
    <citation type="submission" date="2023-07" db="EMBL/GenBank/DDBJ databases">
        <title>Protaetiibacter sp. nov WY-16 isolated from soil.</title>
        <authorList>
            <person name="Liu B."/>
            <person name="Wan Y."/>
        </authorList>
    </citation>
    <scope>NUCLEOTIDE SEQUENCE [LARGE SCALE GENOMIC DNA]</scope>
    <source>
        <strain evidence="2 3">WY-16</strain>
    </source>
</reference>
<feature type="transmembrane region" description="Helical" evidence="1">
    <location>
        <begin position="6"/>
        <end position="26"/>
    </location>
</feature>
<evidence type="ECO:0000256" key="1">
    <source>
        <dbReference type="SAM" id="Phobius"/>
    </source>
</evidence>
<dbReference type="RefSeq" id="WP_305003553.1">
    <property type="nucleotide sequence ID" value="NZ_JAUQUB010000003.1"/>
</dbReference>
<proteinExistence type="predicted"/>
<dbReference type="Proteomes" id="UP001241072">
    <property type="component" value="Unassembled WGS sequence"/>
</dbReference>
<keyword evidence="1" id="KW-0472">Membrane</keyword>
<comment type="caution">
    <text evidence="2">The sequence shown here is derived from an EMBL/GenBank/DDBJ whole genome shotgun (WGS) entry which is preliminary data.</text>
</comment>
<evidence type="ECO:0000313" key="3">
    <source>
        <dbReference type="Proteomes" id="UP001241072"/>
    </source>
</evidence>
<keyword evidence="1" id="KW-0812">Transmembrane</keyword>